<keyword evidence="1" id="KW-0812">Transmembrane</keyword>
<dbReference type="OrthoDB" id="6147633at2759"/>
<reference evidence="3" key="1">
    <citation type="submission" date="2022-03" db="EMBL/GenBank/DDBJ databases">
        <authorList>
            <person name="Martin C."/>
        </authorList>
    </citation>
    <scope>NUCLEOTIDE SEQUENCE</scope>
</reference>
<dbReference type="InterPro" id="IPR013783">
    <property type="entry name" value="Ig-like_fold"/>
</dbReference>
<dbReference type="SMART" id="SM00060">
    <property type="entry name" value="FN3"/>
    <property type="match status" value="1"/>
</dbReference>
<dbReference type="AlphaFoldDB" id="A0A8S4N118"/>
<organism evidence="3 4">
    <name type="scientific">Owenia fusiformis</name>
    <name type="common">Polychaete worm</name>
    <dbReference type="NCBI Taxonomy" id="6347"/>
    <lineage>
        <taxon>Eukaryota</taxon>
        <taxon>Metazoa</taxon>
        <taxon>Spiralia</taxon>
        <taxon>Lophotrochozoa</taxon>
        <taxon>Annelida</taxon>
        <taxon>Polychaeta</taxon>
        <taxon>Sedentaria</taxon>
        <taxon>Canalipalpata</taxon>
        <taxon>Sabellida</taxon>
        <taxon>Oweniida</taxon>
        <taxon>Oweniidae</taxon>
        <taxon>Owenia</taxon>
    </lineage>
</organism>
<dbReference type="PROSITE" id="PS50853">
    <property type="entry name" value="FN3"/>
    <property type="match status" value="1"/>
</dbReference>
<feature type="domain" description="Fibronectin type-III" evidence="2">
    <location>
        <begin position="269"/>
        <end position="373"/>
    </location>
</feature>
<dbReference type="CDD" id="cd00063">
    <property type="entry name" value="FN3"/>
    <property type="match status" value="1"/>
</dbReference>
<protein>
    <recommendedName>
        <fullName evidence="2">Fibronectin type-III domain-containing protein</fullName>
    </recommendedName>
</protein>
<evidence type="ECO:0000313" key="3">
    <source>
        <dbReference type="EMBL" id="CAH1774169.1"/>
    </source>
</evidence>
<dbReference type="InterPro" id="IPR003961">
    <property type="entry name" value="FN3_dom"/>
</dbReference>
<feature type="transmembrane region" description="Helical" evidence="1">
    <location>
        <begin position="18"/>
        <end position="42"/>
    </location>
</feature>
<dbReference type="InterPro" id="IPR036116">
    <property type="entry name" value="FN3_sf"/>
</dbReference>
<dbReference type="SUPFAM" id="SSF49265">
    <property type="entry name" value="Fibronectin type III"/>
    <property type="match status" value="1"/>
</dbReference>
<dbReference type="Proteomes" id="UP000749559">
    <property type="component" value="Unassembled WGS sequence"/>
</dbReference>
<proteinExistence type="predicted"/>
<keyword evidence="1" id="KW-0472">Membrane</keyword>
<evidence type="ECO:0000259" key="2">
    <source>
        <dbReference type="PROSITE" id="PS50853"/>
    </source>
</evidence>
<comment type="caution">
    <text evidence="3">The sequence shown here is derived from an EMBL/GenBank/DDBJ whole genome shotgun (WGS) entry which is preliminary data.</text>
</comment>
<evidence type="ECO:0000256" key="1">
    <source>
        <dbReference type="SAM" id="Phobius"/>
    </source>
</evidence>
<evidence type="ECO:0000313" key="4">
    <source>
        <dbReference type="Proteomes" id="UP000749559"/>
    </source>
</evidence>
<keyword evidence="1" id="KW-1133">Transmembrane helix</keyword>
<keyword evidence="4" id="KW-1185">Reference proteome</keyword>
<gene>
    <name evidence="3" type="ORF">OFUS_LOCUS1683</name>
</gene>
<dbReference type="Gene3D" id="2.60.40.10">
    <property type="entry name" value="Immunoglobulins"/>
    <property type="match status" value="1"/>
</dbReference>
<dbReference type="EMBL" id="CAIIXF020000001">
    <property type="protein sequence ID" value="CAH1774169.1"/>
    <property type="molecule type" value="Genomic_DNA"/>
</dbReference>
<sequence>METCHRRSAQYAGQGTRLFGGGTCILTMTISWIMLFGLCLVIPAKPVRGFFIATPGEMSPVNPRVELRNYIELNCTLTGDVAPFNSSHLYFQAGSKVISSKFYKILSPTIMTYKENMTGQYAGRYPFYCYLNQTMSGEKMKPRLIGSQVATIGRKPEKSRNLTARFNYWNSGDIYWEPVQKNTTLVHTSTNVAYSWIYGSRIFNCQVSSNVASDVSRDVTSASCTCTKNHCHFSRIIASQRYLYLFIENSNIFGTEKSFHKIDVDNNVVPSPVKSVLPIVNGSDAVNVTWVPSVEDDPVQLLHSVYRVLYRRIYSAEPWQNAGETVGEWLLVKGLQPYQGYTFNVSVRVNYRNSSDRNAWSESKQGVAITDKDSSGCPPCLPCVNGCRHSPNDHDIGSGVSEGSSDKGLEKGCCTDWKDMSIGDRNNIMDQCKQGAVSELTAENATMTEVNLEKYTACVLGRIKNILP</sequence>
<accession>A0A8S4N118</accession>
<name>A0A8S4N118_OWEFU</name>